<evidence type="ECO:0000259" key="1">
    <source>
        <dbReference type="Pfam" id="PF11738"/>
    </source>
</evidence>
<dbReference type="InterPro" id="IPR037126">
    <property type="entry name" value="PdaC/RsiV-like_sf"/>
</dbReference>
<evidence type="ECO:0008006" key="5">
    <source>
        <dbReference type="Google" id="ProtNLM"/>
    </source>
</evidence>
<gene>
    <name evidence="3" type="ORF">HMPREF1090_01847</name>
</gene>
<dbReference type="Proteomes" id="UP000013085">
    <property type="component" value="Unassembled WGS sequence"/>
</dbReference>
<accession>A0A0E2HR92</accession>
<evidence type="ECO:0000259" key="2">
    <source>
        <dbReference type="Pfam" id="PF13739"/>
    </source>
</evidence>
<dbReference type="Pfam" id="PF13739">
    <property type="entry name" value="PdaC"/>
    <property type="match status" value="1"/>
</dbReference>
<dbReference type="Gene3D" id="3.30.565.40">
    <property type="entry name" value="Fervidobacterium nodosum Rt17-B1 like"/>
    <property type="match status" value="1"/>
</dbReference>
<comment type="caution">
    <text evidence="3">The sequence shown here is derived from an EMBL/GenBank/DDBJ whole genome shotgun (WGS) entry which is preliminary data.</text>
</comment>
<sequence>MQTITELTLNDSMFYRNIPVFTYHITYPSFSTTCVLAAAQAANTYYMQLAKTTEQYCRTVLYPQAVESARYIPANYPPFNRYTLDMTYHITYNSGCITSLYMDTYTYMGGAHQELKRTSDTWDFSSGRQLHLDDISPLTPAALTGLQTAIEQQIAERLKESPGAYFEDYPYLLRNYFNQSQFFLRPGQIVIYYQQYEIAPYATGVPEFSFPRPYNQITTRR</sequence>
<name>A0A0E2HR92_9FIRM</name>
<dbReference type="GeneID" id="57959686"/>
<dbReference type="EMBL" id="AGYR01000014">
    <property type="protein sequence ID" value="ENZ17547.1"/>
    <property type="molecule type" value="Genomic_DNA"/>
</dbReference>
<dbReference type="Pfam" id="PF11738">
    <property type="entry name" value="DUF3298"/>
    <property type="match status" value="1"/>
</dbReference>
<dbReference type="InterPro" id="IPR021729">
    <property type="entry name" value="DUF3298"/>
</dbReference>
<evidence type="ECO:0000313" key="4">
    <source>
        <dbReference type="Proteomes" id="UP000013085"/>
    </source>
</evidence>
<evidence type="ECO:0000313" key="3">
    <source>
        <dbReference type="EMBL" id="ENZ17547.1"/>
    </source>
</evidence>
<dbReference type="RefSeq" id="WP_002583771.1">
    <property type="nucleotide sequence ID" value="NZ_KB851018.1"/>
</dbReference>
<reference evidence="3 4" key="1">
    <citation type="submission" date="2013-01" db="EMBL/GenBank/DDBJ databases">
        <title>The Genome Sequence of Clostridium clostridioforme 90A8.</title>
        <authorList>
            <consortium name="The Broad Institute Genome Sequencing Platform"/>
            <person name="Earl A."/>
            <person name="Ward D."/>
            <person name="Feldgarden M."/>
            <person name="Gevers D."/>
            <person name="Courvalin P."/>
            <person name="Lambert T."/>
            <person name="Walker B."/>
            <person name="Young S.K."/>
            <person name="Zeng Q."/>
            <person name="Gargeya S."/>
            <person name="Fitzgerald M."/>
            <person name="Haas B."/>
            <person name="Abouelleil A."/>
            <person name="Alvarado L."/>
            <person name="Arachchi H.M."/>
            <person name="Berlin A.M."/>
            <person name="Chapman S.B."/>
            <person name="Dewar J."/>
            <person name="Goldberg J."/>
            <person name="Griggs A."/>
            <person name="Gujja S."/>
            <person name="Hansen M."/>
            <person name="Howarth C."/>
            <person name="Imamovic A."/>
            <person name="Larimer J."/>
            <person name="McCowan C."/>
            <person name="Murphy C."/>
            <person name="Neiman D."/>
            <person name="Pearson M."/>
            <person name="Priest M."/>
            <person name="Roberts A."/>
            <person name="Saif S."/>
            <person name="Shea T."/>
            <person name="Sisk P."/>
            <person name="Sykes S."/>
            <person name="Wortman J."/>
            <person name="Nusbaum C."/>
            <person name="Birren B."/>
        </authorList>
    </citation>
    <scope>NUCLEOTIDE SEQUENCE [LARGE SCALE GENOMIC DNA]</scope>
    <source>
        <strain evidence="3 4">90A8</strain>
    </source>
</reference>
<dbReference type="InterPro" id="IPR025303">
    <property type="entry name" value="PdaC"/>
</dbReference>
<dbReference type="PATRIC" id="fig|999408.3.peg.1989"/>
<organism evidence="3 4">
    <name type="scientific">[Clostridium] clostridioforme 90A8</name>
    <dbReference type="NCBI Taxonomy" id="999408"/>
    <lineage>
        <taxon>Bacteria</taxon>
        <taxon>Bacillati</taxon>
        <taxon>Bacillota</taxon>
        <taxon>Clostridia</taxon>
        <taxon>Lachnospirales</taxon>
        <taxon>Lachnospiraceae</taxon>
        <taxon>Enterocloster</taxon>
    </lineage>
</organism>
<dbReference type="AlphaFoldDB" id="A0A0E2HR92"/>
<dbReference type="Gene3D" id="3.90.640.20">
    <property type="entry name" value="Heat-shock cognate protein, ATPase"/>
    <property type="match status" value="1"/>
</dbReference>
<dbReference type="HOGENOM" id="CLU_085048_0_0_9"/>
<feature type="domain" description="DUF3298" evidence="1">
    <location>
        <begin position="142"/>
        <end position="212"/>
    </location>
</feature>
<protein>
    <recommendedName>
        <fullName evidence="5">DUF3298 domain-containing protein</fullName>
    </recommendedName>
</protein>
<proteinExistence type="predicted"/>
<feature type="domain" description="Deacetylase PdaC" evidence="2">
    <location>
        <begin position="20"/>
        <end position="112"/>
    </location>
</feature>